<organism evidence="2">
    <name type="scientific">Kwoniella dejecticola CBS 10117</name>
    <dbReference type="NCBI Taxonomy" id="1296121"/>
    <lineage>
        <taxon>Eukaryota</taxon>
        <taxon>Fungi</taxon>
        <taxon>Dikarya</taxon>
        <taxon>Basidiomycota</taxon>
        <taxon>Agaricomycotina</taxon>
        <taxon>Tremellomycetes</taxon>
        <taxon>Tremellales</taxon>
        <taxon>Cryptococcaceae</taxon>
        <taxon>Kwoniella</taxon>
    </lineage>
</organism>
<evidence type="ECO:0000256" key="1">
    <source>
        <dbReference type="SAM" id="MobiDB-lite"/>
    </source>
</evidence>
<gene>
    <name evidence="2" type="ORF">I303_08054</name>
    <name evidence="3" type="ORF">I303_108064</name>
</gene>
<dbReference type="VEuPathDB" id="FungiDB:I303_08054"/>
<keyword evidence="4" id="KW-1185">Reference proteome</keyword>
<feature type="compositionally biased region" description="Low complexity" evidence="1">
    <location>
        <begin position="35"/>
        <end position="52"/>
    </location>
</feature>
<feature type="region of interest" description="Disordered" evidence="1">
    <location>
        <begin position="1"/>
        <end position="119"/>
    </location>
</feature>
<accession>A0A1A5ZWF3</accession>
<dbReference type="EMBL" id="KI894036">
    <property type="protein sequence ID" value="OBR82140.1"/>
    <property type="molecule type" value="Genomic_DNA"/>
</dbReference>
<evidence type="ECO:0000313" key="3">
    <source>
        <dbReference type="EMBL" id="WWC65446.1"/>
    </source>
</evidence>
<dbReference type="RefSeq" id="XP_018259982.1">
    <property type="nucleotide sequence ID" value="XM_018411314.1"/>
</dbReference>
<name>A0A1A5ZWF3_9TREE</name>
<feature type="compositionally biased region" description="Polar residues" evidence="1">
    <location>
        <begin position="56"/>
        <end position="66"/>
    </location>
</feature>
<feature type="compositionally biased region" description="Acidic residues" evidence="1">
    <location>
        <begin position="81"/>
        <end position="98"/>
    </location>
</feature>
<dbReference type="AlphaFoldDB" id="A0A1A5ZWF3"/>
<dbReference type="KEGG" id="kdj:28971753"/>
<evidence type="ECO:0000313" key="4">
    <source>
        <dbReference type="Proteomes" id="UP000078595"/>
    </source>
</evidence>
<dbReference type="EMBL" id="CP144539">
    <property type="protein sequence ID" value="WWC65446.1"/>
    <property type="molecule type" value="Genomic_DNA"/>
</dbReference>
<dbReference type="GeneID" id="28971753"/>
<reference evidence="3" key="3">
    <citation type="submission" date="2024-02" db="EMBL/GenBank/DDBJ databases">
        <title>Comparative genomics of Cryptococcus and Kwoniella reveals pathogenesis evolution and contrasting modes of karyotype evolution via chromosome fusion or intercentromeric recombination.</title>
        <authorList>
            <person name="Coelho M.A."/>
            <person name="David-Palma M."/>
            <person name="Shea T."/>
            <person name="Bowers K."/>
            <person name="McGinley-Smith S."/>
            <person name="Mohammad A.W."/>
            <person name="Gnirke A."/>
            <person name="Yurkov A.M."/>
            <person name="Nowrousian M."/>
            <person name="Sun S."/>
            <person name="Cuomo C.A."/>
            <person name="Heitman J."/>
        </authorList>
    </citation>
    <scope>NUCLEOTIDE SEQUENCE</scope>
    <source>
        <strain evidence="3">CBS 10117</strain>
    </source>
</reference>
<reference evidence="3" key="2">
    <citation type="submission" date="2013-07" db="EMBL/GenBank/DDBJ databases">
        <authorList>
            <consortium name="The Broad Institute Genome Sequencing Platform"/>
            <person name="Cuomo C."/>
            <person name="Litvintseva A."/>
            <person name="Chen Y."/>
            <person name="Heitman J."/>
            <person name="Sun S."/>
            <person name="Springer D."/>
            <person name="Dromer F."/>
            <person name="Young S.K."/>
            <person name="Zeng Q."/>
            <person name="Gargeya S."/>
            <person name="Fitzgerald M."/>
            <person name="Abouelleil A."/>
            <person name="Alvarado L."/>
            <person name="Berlin A.M."/>
            <person name="Chapman S.B."/>
            <person name="Dewar J."/>
            <person name="Goldberg J."/>
            <person name="Griggs A."/>
            <person name="Gujja S."/>
            <person name="Hansen M."/>
            <person name="Howarth C."/>
            <person name="Imamovic A."/>
            <person name="Larimer J."/>
            <person name="McCowan C."/>
            <person name="Murphy C."/>
            <person name="Pearson M."/>
            <person name="Priest M."/>
            <person name="Roberts A."/>
            <person name="Saif S."/>
            <person name="Shea T."/>
            <person name="Sykes S."/>
            <person name="Wortman J."/>
            <person name="Nusbaum C."/>
            <person name="Birren B."/>
        </authorList>
    </citation>
    <scope>NUCLEOTIDE SEQUENCE</scope>
    <source>
        <strain evidence="3">CBS 10117</strain>
    </source>
</reference>
<feature type="compositionally biased region" description="Basic and acidic residues" evidence="1">
    <location>
        <begin position="1"/>
        <end position="18"/>
    </location>
</feature>
<proteinExistence type="predicted"/>
<dbReference type="Proteomes" id="UP000078595">
    <property type="component" value="Chromosome 10"/>
</dbReference>
<protein>
    <submittedName>
        <fullName evidence="2">Uncharacterized protein</fullName>
    </submittedName>
</protein>
<evidence type="ECO:0000313" key="2">
    <source>
        <dbReference type="EMBL" id="OBR82140.1"/>
    </source>
</evidence>
<sequence length="192" mass="21665">MPPTMREGRTESDARFVRTQEQVPQSIYDLELTNSNSRSSGPSSRSARSAARTPDQLKQGQRQSPGASVDEDGYLIIDADGSAEDGDNCSEMSFDSDSELTFVEEAQDEIGGSESGHTNRDRNVIAECRFLTRQIRAKNDSSHWGVAIPLGEYTEDCDFLDKSTEGHERRCEQRLREVERLRERSKNNRKDE</sequence>
<reference evidence="2" key="1">
    <citation type="submission" date="2013-07" db="EMBL/GenBank/DDBJ databases">
        <title>The Genome Sequence of Cryptococcus dejecticola CBS10117.</title>
        <authorList>
            <consortium name="The Broad Institute Genome Sequencing Platform"/>
            <person name="Cuomo C."/>
            <person name="Litvintseva A."/>
            <person name="Chen Y."/>
            <person name="Heitman J."/>
            <person name="Sun S."/>
            <person name="Springer D."/>
            <person name="Dromer F."/>
            <person name="Young S.K."/>
            <person name="Zeng Q."/>
            <person name="Gargeya S."/>
            <person name="Fitzgerald M."/>
            <person name="Abouelleil A."/>
            <person name="Alvarado L."/>
            <person name="Berlin A.M."/>
            <person name="Chapman S.B."/>
            <person name="Dewar J."/>
            <person name="Goldberg J."/>
            <person name="Griggs A."/>
            <person name="Gujja S."/>
            <person name="Hansen M."/>
            <person name="Howarth C."/>
            <person name="Imamovic A."/>
            <person name="Larimer J."/>
            <person name="McCowan C."/>
            <person name="Murphy C."/>
            <person name="Pearson M."/>
            <person name="Priest M."/>
            <person name="Roberts A."/>
            <person name="Saif S."/>
            <person name="Shea T."/>
            <person name="Sykes S."/>
            <person name="Wortman J."/>
            <person name="Nusbaum C."/>
            <person name="Birren B."/>
        </authorList>
    </citation>
    <scope>NUCLEOTIDE SEQUENCE [LARGE SCALE GENOMIC DNA]</scope>
    <source>
        <strain evidence="2">CBS 10117</strain>
    </source>
</reference>